<evidence type="ECO:0000313" key="2">
    <source>
        <dbReference type="Proteomes" id="UP001163387"/>
    </source>
</evidence>
<evidence type="ECO:0000313" key="1">
    <source>
        <dbReference type="EMBL" id="BDT04744.1"/>
    </source>
</evidence>
<keyword evidence="2" id="KW-1185">Reference proteome</keyword>
<reference evidence="1 2" key="1">
    <citation type="journal article" date="2022" name="Front. Microbiol.">
        <title>Male-killing mechanisms vary between Spiroplasma species.</title>
        <authorList>
            <person name="Arai H."/>
            <person name="Inoue M."/>
            <person name="Kageyama D."/>
        </authorList>
    </citation>
    <scope>NUCLEOTIDE SEQUENCE [LARGE SCALE GENOMIC DNA]</scope>
    <source>
        <strain evidence="2">sHm</strain>
    </source>
</reference>
<protein>
    <submittedName>
        <fullName evidence="1">Uncharacterized protein</fullName>
    </submittedName>
</protein>
<proteinExistence type="predicted"/>
<dbReference type="EMBL" id="AP026933">
    <property type="protein sequence ID" value="BDT04744.1"/>
    <property type="molecule type" value="Genomic_DNA"/>
</dbReference>
<sequence length="49" mass="5928">MIMLLKLKENKKMKKEKIKIRNYEFELNSYVVDSLLDVIRELIKTNKGE</sequence>
<accession>A0ABM8BXY7</accession>
<organism evidence="1 2">
    <name type="scientific">Spiroplasma ixodetis</name>
    <dbReference type="NCBI Taxonomy" id="2141"/>
    <lineage>
        <taxon>Bacteria</taxon>
        <taxon>Bacillati</taxon>
        <taxon>Mycoplasmatota</taxon>
        <taxon>Mollicutes</taxon>
        <taxon>Entomoplasmatales</taxon>
        <taxon>Spiroplasmataceae</taxon>
        <taxon>Spiroplasma</taxon>
    </lineage>
</organism>
<dbReference type="Proteomes" id="UP001163387">
    <property type="component" value="Chromosome"/>
</dbReference>
<gene>
    <name evidence="1" type="ORF">SHM_23900</name>
</gene>
<name>A0ABM8BXY7_9MOLU</name>